<evidence type="ECO:0000313" key="1">
    <source>
        <dbReference type="EMBL" id="GAT31137.1"/>
    </source>
</evidence>
<dbReference type="Proteomes" id="UP000075230">
    <property type="component" value="Unassembled WGS sequence"/>
</dbReference>
<organism evidence="1 2">
    <name type="scientific">Aspergillus kawachii</name>
    <name type="common">White koji mold</name>
    <name type="synonym">Aspergillus awamori var. kawachi</name>
    <dbReference type="NCBI Taxonomy" id="1069201"/>
    <lineage>
        <taxon>Eukaryota</taxon>
        <taxon>Fungi</taxon>
        <taxon>Dikarya</taxon>
        <taxon>Ascomycota</taxon>
        <taxon>Pezizomycotina</taxon>
        <taxon>Eurotiomycetes</taxon>
        <taxon>Eurotiomycetidae</taxon>
        <taxon>Eurotiales</taxon>
        <taxon>Aspergillaceae</taxon>
        <taxon>Aspergillus</taxon>
        <taxon>Aspergillus subgen. Circumdati</taxon>
    </lineage>
</organism>
<comment type="caution">
    <text evidence="1">The sequence shown here is derived from an EMBL/GenBank/DDBJ whole genome shotgun (WGS) entry which is preliminary data.</text>
</comment>
<proteinExistence type="predicted"/>
<gene>
    <name evidence="1" type="ORF">RIB2604_03900740</name>
</gene>
<reference evidence="1 2" key="1">
    <citation type="journal article" date="2016" name="DNA Res.">
        <title>Genome sequence of Aspergillus luchuensis NBRC 4314.</title>
        <authorList>
            <person name="Yamada O."/>
            <person name="Machida M."/>
            <person name="Hosoyama A."/>
            <person name="Goto M."/>
            <person name="Takahashi T."/>
            <person name="Futagami T."/>
            <person name="Yamagata Y."/>
            <person name="Takeuchi M."/>
            <person name="Kobayashi T."/>
            <person name="Koike H."/>
            <person name="Abe K."/>
            <person name="Asai K."/>
            <person name="Arita M."/>
            <person name="Fujita N."/>
            <person name="Fukuda K."/>
            <person name="Higa K."/>
            <person name="Horikawa H."/>
            <person name="Ishikawa T."/>
            <person name="Jinno K."/>
            <person name="Kato Y."/>
            <person name="Kirimura K."/>
            <person name="Mizutani O."/>
            <person name="Nakasone K."/>
            <person name="Sano M."/>
            <person name="Shiraishi Y."/>
            <person name="Tsukahara M."/>
            <person name="Gomi K."/>
        </authorList>
    </citation>
    <scope>NUCLEOTIDE SEQUENCE [LARGE SCALE GENOMIC DNA]</scope>
    <source>
        <strain evidence="1 2">RIB 2604</strain>
    </source>
</reference>
<name>A0A146G0U1_ASPKA</name>
<sequence length="465" mass="51112">MTTKAYGTLATKILARYQGTGPGGGSTGYHVQRNADNLAYYALAKYVMTKNGNIYPHLPVVTYKLSGPPYPGTLAMFEEEDGNFYMNTTVDNLSAWETTPGDNYPGCSDNENPSAGSSILTIDRFTPDFAYPNDYISQKKKWIEDIRGSDAGENDGGSGGDQGQQITIASYINPLRDPTAWSWLLAYDTGKVNILGGIFFNEGWPECGTDNIYTNLYMLIEITDDVPPNLYDNLPSDTYIQAVIAAIDSSTPPIKDPAGVTSFYVTSLLSNVAVSSSDYSSVILTWSSVVNALGYAVYKDTLPEDGSIVNVGFTQNSNTVMYTADILIPYAFVRLFIGKDQPEIGNAHGWPIQVSPTVTGWAQHEIVNYLVEGNDFYSGLYKYAGTWYETSLVNAEWMWSSIGEAKQTQDGYTYTWVVPLGGTDAVAKEYVVQGQGYAPIRLLQNFEHSDIFRRTELGGLGVFKY</sequence>
<accession>A0A146G0U1</accession>
<dbReference type="VEuPathDB" id="FungiDB:ASPFODRAFT_191937"/>
<evidence type="ECO:0000313" key="2">
    <source>
        <dbReference type="Proteomes" id="UP000075230"/>
    </source>
</evidence>
<dbReference type="AlphaFoldDB" id="A0A146G0U1"/>
<reference evidence="2" key="2">
    <citation type="submission" date="2016-02" db="EMBL/GenBank/DDBJ databases">
        <title>Genome sequencing of Aspergillus luchuensis NBRC 4314.</title>
        <authorList>
            <person name="Yamada O."/>
        </authorList>
    </citation>
    <scope>NUCLEOTIDE SEQUENCE [LARGE SCALE GENOMIC DNA]</scope>
    <source>
        <strain evidence="2">RIB 2604</strain>
    </source>
</reference>
<dbReference type="EMBL" id="BCWF01000038">
    <property type="protein sequence ID" value="GAT31137.1"/>
    <property type="molecule type" value="Genomic_DNA"/>
</dbReference>
<protein>
    <submittedName>
        <fullName evidence="1">Uncharacterized protein</fullName>
    </submittedName>
</protein>